<dbReference type="EMBL" id="VJXX01000005">
    <property type="protein sequence ID" value="MPY11701.1"/>
    <property type="molecule type" value="Genomic_DNA"/>
</dbReference>
<keyword evidence="2" id="KW-1185">Reference proteome</keyword>
<dbReference type="Pfam" id="PF13692">
    <property type="entry name" value="Glyco_trans_1_4"/>
    <property type="match status" value="1"/>
</dbReference>
<dbReference type="GO" id="GO:0016740">
    <property type="term" value="F:transferase activity"/>
    <property type="evidence" value="ECO:0007669"/>
    <property type="project" value="UniProtKB-KW"/>
</dbReference>
<organism evidence="1 2">
    <name type="scientific">Arthrobacter bussei</name>
    <dbReference type="NCBI Taxonomy" id="2594179"/>
    <lineage>
        <taxon>Bacteria</taxon>
        <taxon>Bacillati</taxon>
        <taxon>Actinomycetota</taxon>
        <taxon>Actinomycetes</taxon>
        <taxon>Micrococcales</taxon>
        <taxon>Micrococcaceae</taxon>
        <taxon>Arthrobacter</taxon>
    </lineage>
</organism>
<reference evidence="2" key="1">
    <citation type="submission" date="2019-07" db="EMBL/GenBank/DDBJ databases">
        <title>Arthrobacter KR32 sp. nov., isolated from mountain cheese made of cows milk.</title>
        <authorList>
            <person name="Flegler A."/>
        </authorList>
    </citation>
    <scope>NUCLEOTIDE SEQUENCE [LARGE SCALE GENOMIC DNA]</scope>
    <source>
        <strain evidence="2">KR32</strain>
    </source>
</reference>
<dbReference type="Gene3D" id="3.40.50.2000">
    <property type="entry name" value="Glycogen Phosphorylase B"/>
    <property type="match status" value="1"/>
</dbReference>
<evidence type="ECO:0000313" key="1">
    <source>
        <dbReference type="EMBL" id="MPY11701.1"/>
    </source>
</evidence>
<proteinExistence type="predicted"/>
<protein>
    <submittedName>
        <fullName evidence="1">Glycosyl transferase</fullName>
    </submittedName>
</protein>
<accession>A0A7X1NRH5</accession>
<gene>
    <name evidence="1" type="ORF">FNH21_13420</name>
</gene>
<dbReference type="AlphaFoldDB" id="A0A7X1NRH5"/>
<dbReference type="OrthoDB" id="9771846at2"/>
<evidence type="ECO:0000313" key="2">
    <source>
        <dbReference type="Proteomes" id="UP000326464"/>
    </source>
</evidence>
<name>A0A7X1NRH5_9MICC</name>
<sequence>MSGTLRVLQVFPAGRSTTNPYLVMLADALRGHDGVEVSNFTWRSSLLSSYDVVHLHWPENLGSGHSPLKRVVRQVLTLLLVVKWRLSRTAVVRTLHNVHPPTGISRRERGLLRLIDRVTDHFIILNVHTPVTRGRPATLVPHGHYRGWFDRHARSELVRGQFGFAGLIRGYKGVEQLVTAFRSVAQAETSLLVAGNPSSPDLARDLRELAGGAGNIRFDLRFLPDEDLVRVIGTSELVVLPYRFMHNSGGLLAALSLERPVLVPRNEVTTDMAVEVGPGWVHLFDGDLSAQDLESALRSVRDTPPTGAPDLSARGWREAGSLHVQAYRSALALVRGRRANARGTGTR</sequence>
<dbReference type="SUPFAM" id="SSF53756">
    <property type="entry name" value="UDP-Glycosyltransferase/glycogen phosphorylase"/>
    <property type="match status" value="1"/>
</dbReference>
<comment type="caution">
    <text evidence="1">The sequence shown here is derived from an EMBL/GenBank/DDBJ whole genome shotgun (WGS) entry which is preliminary data.</text>
</comment>
<dbReference type="RefSeq" id="WP_152816554.1">
    <property type="nucleotide sequence ID" value="NZ_VJXX01000005.1"/>
</dbReference>
<dbReference type="Proteomes" id="UP000326464">
    <property type="component" value="Unassembled WGS sequence"/>
</dbReference>
<keyword evidence="1" id="KW-0808">Transferase</keyword>